<dbReference type="RefSeq" id="WP_134759987.1">
    <property type="nucleotide sequence ID" value="NZ_CP038152.1"/>
</dbReference>
<sequence>MLSPHEFAALKLVKASPDQIDLNREELDTLLEQQLVALEKLASGAHRPRVTHDGESLLRTMMRRR</sequence>
<dbReference type="EMBL" id="CP038152">
    <property type="protein sequence ID" value="QBR04016.1"/>
    <property type="molecule type" value="Genomic_DNA"/>
</dbReference>
<accession>A0A4P7D5G7</accession>
<keyword evidence="2" id="KW-1185">Reference proteome</keyword>
<gene>
    <name evidence="1" type="ORF">E1956_43245</name>
</gene>
<dbReference type="AlphaFoldDB" id="A0A4P7D5G7"/>
<name>A0A4P7D5G7_9BURK</name>
<organism evidence="1 2">
    <name type="scientific">Paraburkholderia pallida</name>
    <dbReference type="NCBI Taxonomy" id="2547399"/>
    <lineage>
        <taxon>Bacteria</taxon>
        <taxon>Pseudomonadati</taxon>
        <taxon>Pseudomonadota</taxon>
        <taxon>Betaproteobacteria</taxon>
        <taxon>Burkholderiales</taxon>
        <taxon>Burkholderiaceae</taxon>
        <taxon>Paraburkholderia</taxon>
    </lineage>
</organism>
<geneLocation type="plasmid" evidence="1 2">
    <name>unnamed1</name>
</geneLocation>
<dbReference type="Proteomes" id="UP000295727">
    <property type="component" value="Plasmid unnamed1"/>
</dbReference>
<keyword evidence="1" id="KW-0614">Plasmid</keyword>
<protein>
    <recommendedName>
        <fullName evidence="3">Preprotein translocase subunit SecA</fullName>
    </recommendedName>
</protein>
<dbReference type="GeneID" id="39650283"/>
<proteinExistence type="predicted"/>
<dbReference type="KEGG" id="ppai:E1956_43245"/>
<evidence type="ECO:0000313" key="1">
    <source>
        <dbReference type="EMBL" id="QBR04016.1"/>
    </source>
</evidence>
<evidence type="ECO:0008006" key="3">
    <source>
        <dbReference type="Google" id="ProtNLM"/>
    </source>
</evidence>
<evidence type="ECO:0000313" key="2">
    <source>
        <dbReference type="Proteomes" id="UP000295727"/>
    </source>
</evidence>
<dbReference type="OrthoDB" id="9034987at2"/>
<reference evidence="1 2" key="1">
    <citation type="submission" date="2019-03" db="EMBL/GenBank/DDBJ databases">
        <title>Paraburkholderia sp. 7MH5, isolated from subtropical forest soil.</title>
        <authorList>
            <person name="Gao Z.-H."/>
            <person name="Qiu L.-H."/>
        </authorList>
    </citation>
    <scope>NUCLEOTIDE SEQUENCE [LARGE SCALE GENOMIC DNA]</scope>
    <source>
        <strain evidence="1 2">7MH5</strain>
        <plasmid evidence="1 2">unnamed1</plasmid>
    </source>
</reference>